<dbReference type="AlphaFoldDB" id="A0A518RD55"/>
<proteinExistence type="predicted"/>
<evidence type="ECO:0000313" key="2">
    <source>
        <dbReference type="Proteomes" id="UP000318055"/>
    </source>
</evidence>
<protein>
    <submittedName>
        <fullName evidence="1">WYL domain-containing protein</fullName>
    </submittedName>
</protein>
<keyword evidence="2" id="KW-1185">Reference proteome</keyword>
<name>A0A518RD55_9SPHN</name>
<gene>
    <name evidence="1" type="ORF">FPZ54_04635</name>
</gene>
<evidence type="ECO:0000313" key="1">
    <source>
        <dbReference type="EMBL" id="QDX25379.1"/>
    </source>
</evidence>
<dbReference type="RefSeq" id="WP_145845362.1">
    <property type="nucleotide sequence ID" value="NZ_CP042239.1"/>
</dbReference>
<dbReference type="OrthoDB" id="7428487at2"/>
<dbReference type="Proteomes" id="UP000318055">
    <property type="component" value="Chromosome"/>
</dbReference>
<sequence length="116" mass="12788">MDTENGAESPANPTPIVLEGIVRQRCLNATYNRTRMVLAPHILYMRAGSLYVDAQVVSRDFIVPREEKFGTFKLDGLKGLALTDRAFRISKLFLPESEKYAGTALMAVEPGQTVAA</sequence>
<dbReference type="EMBL" id="CP042239">
    <property type="protein sequence ID" value="QDX25379.1"/>
    <property type="molecule type" value="Genomic_DNA"/>
</dbReference>
<organism evidence="1 2">
    <name type="scientific">Sphingomonas suaedae</name>
    <dbReference type="NCBI Taxonomy" id="2599297"/>
    <lineage>
        <taxon>Bacteria</taxon>
        <taxon>Pseudomonadati</taxon>
        <taxon>Pseudomonadota</taxon>
        <taxon>Alphaproteobacteria</taxon>
        <taxon>Sphingomonadales</taxon>
        <taxon>Sphingomonadaceae</taxon>
        <taxon>Sphingomonas</taxon>
    </lineage>
</organism>
<reference evidence="1 2" key="1">
    <citation type="submission" date="2019-07" db="EMBL/GenBank/DDBJ databases">
        <title>Sphingomonas alkalisoli sp. nov., isolated from rhizosphere soil of Suaedae salsa.</title>
        <authorList>
            <person name="Zhang H."/>
            <person name="Xu L."/>
            <person name="Zhang J.-X."/>
            <person name="Sun J.-Q."/>
        </authorList>
    </citation>
    <scope>NUCLEOTIDE SEQUENCE [LARGE SCALE GENOMIC DNA]</scope>
    <source>
        <strain evidence="1 2">XS-10</strain>
    </source>
</reference>
<dbReference type="KEGG" id="ssua:FPZ54_04635"/>
<accession>A0A518RD55</accession>